<evidence type="ECO:0000256" key="7">
    <source>
        <dbReference type="ARBA" id="ARBA00047899"/>
    </source>
</evidence>
<keyword evidence="4 9" id="KW-0547">Nucleotide-binding</keyword>
<gene>
    <name evidence="11" type="primary">haspin</name>
</gene>
<dbReference type="PANTHER" id="PTHR24419">
    <property type="entry name" value="INTERLEUKIN-1 RECEPTOR-ASSOCIATED KINASE"/>
    <property type="match status" value="1"/>
</dbReference>
<dbReference type="Proteomes" id="UP000694546">
    <property type="component" value="Chromosome 3"/>
</dbReference>
<dbReference type="Gene3D" id="1.10.510.10">
    <property type="entry name" value="Transferase(Phosphotransferase) domain 1"/>
    <property type="match status" value="1"/>
</dbReference>
<dbReference type="PROSITE" id="PS50011">
    <property type="entry name" value="PROTEIN_KINASE_DOM"/>
    <property type="match status" value="1"/>
</dbReference>
<comment type="catalytic activity">
    <reaction evidence="8">
        <text>L-seryl-[protein] + ATP = O-phospho-L-seryl-[protein] + ADP + H(+)</text>
        <dbReference type="Rhea" id="RHEA:17989"/>
        <dbReference type="Rhea" id="RHEA-COMP:9863"/>
        <dbReference type="Rhea" id="RHEA-COMP:11604"/>
        <dbReference type="ChEBI" id="CHEBI:15378"/>
        <dbReference type="ChEBI" id="CHEBI:29999"/>
        <dbReference type="ChEBI" id="CHEBI:30616"/>
        <dbReference type="ChEBI" id="CHEBI:83421"/>
        <dbReference type="ChEBI" id="CHEBI:456216"/>
        <dbReference type="EC" id="2.7.11.1"/>
    </reaction>
</comment>
<feature type="domain" description="Protein kinase" evidence="10">
    <location>
        <begin position="61"/>
        <end position="376"/>
    </location>
</feature>
<evidence type="ECO:0000256" key="9">
    <source>
        <dbReference type="PROSITE-ProRule" id="PRU10141"/>
    </source>
</evidence>
<dbReference type="GO" id="GO:0005737">
    <property type="term" value="C:cytoplasm"/>
    <property type="evidence" value="ECO:0007669"/>
    <property type="project" value="UniProtKB-SubCell"/>
</dbReference>
<evidence type="ECO:0000256" key="6">
    <source>
        <dbReference type="ARBA" id="ARBA00022840"/>
    </source>
</evidence>
<accession>A0A8C4ZNV0</accession>
<dbReference type="GO" id="GO:0000278">
    <property type="term" value="P:mitotic cell cycle"/>
    <property type="evidence" value="ECO:0007669"/>
    <property type="project" value="TreeGrafter"/>
</dbReference>
<dbReference type="InterPro" id="IPR017441">
    <property type="entry name" value="Protein_kinase_ATP_BS"/>
</dbReference>
<keyword evidence="2" id="KW-0723">Serine/threonine-protein kinase</keyword>
<evidence type="ECO:0000256" key="1">
    <source>
        <dbReference type="ARBA" id="ARBA00012513"/>
    </source>
</evidence>
<reference evidence="11" key="2">
    <citation type="submission" date="2025-09" db="UniProtKB">
        <authorList>
            <consortium name="Ensembl"/>
        </authorList>
    </citation>
    <scope>IDENTIFICATION</scope>
</reference>
<dbReference type="GO" id="GO:0005694">
    <property type="term" value="C:chromosome"/>
    <property type="evidence" value="ECO:0007669"/>
    <property type="project" value="UniProtKB-SubCell"/>
</dbReference>
<sequence length="376" mass="42129">MFVVIYCTFVYRIPLVHLYHTPILKSASQNGEDLSDAQKVYSECGQQGPLSWEESILPHRLARCLKVGEGTFGEVFSTTNASGQTVAIKIIPVEGSKTVNGEPQKTFGEILAEIIISKELSDLRNKTHNQTNGFIGLQDLHCVQGCYPPVMLQAWDAFDQCKGSENDRPDFFEPQQLFLILEFEFGGSDLENCNGTLSSLSVAKSILHQVTAALAVAEQELCFEHRDLHWGNVLVETTKAKKGAATFLLDGTNHSLDTKGVLVHIIDFSLSRLEIDGLTVSCDISNEEELFTGQGDYQFDIYRLMRQANGNNWNAYRPHSNVMWLHYLSGKLQSMKYRGNGGRGNIQMRKMLTHFHDNVLQYTSATDALRSCPLFH</sequence>
<dbReference type="SUPFAM" id="SSF56112">
    <property type="entry name" value="Protein kinase-like (PK-like)"/>
    <property type="match status" value="1"/>
</dbReference>
<protein>
    <recommendedName>
        <fullName evidence="1">non-specific serine/threonine protein kinase</fullName>
        <ecNumber evidence="1">2.7.11.1</ecNumber>
    </recommendedName>
</protein>
<feature type="binding site" evidence="9">
    <location>
        <position position="89"/>
    </location>
    <ligand>
        <name>ATP</name>
        <dbReference type="ChEBI" id="CHEBI:30616"/>
    </ligand>
</feature>
<dbReference type="Gene3D" id="3.30.200.20">
    <property type="entry name" value="Phosphorylase Kinase, domain 1"/>
    <property type="match status" value="1"/>
</dbReference>
<dbReference type="GO" id="GO:0072354">
    <property type="term" value="F:histone H3T3 kinase activity"/>
    <property type="evidence" value="ECO:0007669"/>
    <property type="project" value="TreeGrafter"/>
</dbReference>
<dbReference type="InterPro" id="IPR011009">
    <property type="entry name" value="Kinase-like_dom_sf"/>
</dbReference>
<evidence type="ECO:0000256" key="4">
    <source>
        <dbReference type="ARBA" id="ARBA00022741"/>
    </source>
</evidence>
<evidence type="ECO:0000313" key="11">
    <source>
        <dbReference type="Ensembl" id="ENSGMOP00000017431.2"/>
    </source>
</evidence>
<dbReference type="SMART" id="SM01331">
    <property type="entry name" value="DUF3635"/>
    <property type="match status" value="1"/>
</dbReference>
<dbReference type="PROSITE" id="PS00107">
    <property type="entry name" value="PROTEIN_KINASE_ATP"/>
    <property type="match status" value="1"/>
</dbReference>
<dbReference type="GeneTree" id="ENSGT00390000013015"/>
<dbReference type="SMART" id="SM00220">
    <property type="entry name" value="S_TKc"/>
    <property type="match status" value="1"/>
</dbReference>
<dbReference type="GO" id="GO:0005524">
    <property type="term" value="F:ATP binding"/>
    <property type="evidence" value="ECO:0007669"/>
    <property type="project" value="UniProtKB-KW"/>
</dbReference>
<dbReference type="Ensembl" id="ENSGMOT00000017861.2">
    <property type="protein sequence ID" value="ENSGMOP00000017431.2"/>
    <property type="gene ID" value="ENSGMOG00000016255.2"/>
</dbReference>
<evidence type="ECO:0000256" key="2">
    <source>
        <dbReference type="ARBA" id="ARBA00022527"/>
    </source>
</evidence>
<organism evidence="11 12">
    <name type="scientific">Gadus morhua</name>
    <name type="common">Atlantic cod</name>
    <dbReference type="NCBI Taxonomy" id="8049"/>
    <lineage>
        <taxon>Eukaryota</taxon>
        <taxon>Metazoa</taxon>
        <taxon>Chordata</taxon>
        <taxon>Craniata</taxon>
        <taxon>Vertebrata</taxon>
        <taxon>Euteleostomi</taxon>
        <taxon>Actinopterygii</taxon>
        <taxon>Neopterygii</taxon>
        <taxon>Teleostei</taxon>
        <taxon>Neoteleostei</taxon>
        <taxon>Acanthomorphata</taxon>
        <taxon>Zeiogadaria</taxon>
        <taxon>Gadariae</taxon>
        <taxon>Gadiformes</taxon>
        <taxon>Gadoidei</taxon>
        <taxon>Gadidae</taxon>
        <taxon>Gadus</taxon>
    </lineage>
</organism>
<evidence type="ECO:0000313" key="12">
    <source>
        <dbReference type="Proteomes" id="UP000694546"/>
    </source>
</evidence>
<name>A0A8C4ZNV0_GADMO</name>
<evidence type="ECO:0000256" key="3">
    <source>
        <dbReference type="ARBA" id="ARBA00022679"/>
    </source>
</evidence>
<evidence type="ECO:0000256" key="8">
    <source>
        <dbReference type="ARBA" id="ARBA00048679"/>
    </source>
</evidence>
<dbReference type="AlphaFoldDB" id="A0A8C4ZNV0"/>
<keyword evidence="3" id="KW-0808">Transferase</keyword>
<dbReference type="GO" id="GO:0005634">
    <property type="term" value="C:nucleus"/>
    <property type="evidence" value="ECO:0007669"/>
    <property type="project" value="TreeGrafter"/>
</dbReference>
<keyword evidence="5" id="KW-0418">Kinase</keyword>
<reference evidence="11" key="1">
    <citation type="submission" date="2025-08" db="UniProtKB">
        <authorList>
            <consortium name="Ensembl"/>
        </authorList>
    </citation>
    <scope>IDENTIFICATION</scope>
</reference>
<keyword evidence="12" id="KW-1185">Reference proteome</keyword>
<dbReference type="InterPro" id="IPR000719">
    <property type="entry name" value="Prot_kinase_dom"/>
</dbReference>
<keyword evidence="6 9" id="KW-0067">ATP-binding</keyword>
<dbReference type="Pfam" id="PF12330">
    <property type="entry name" value="Haspin_kinase"/>
    <property type="match status" value="1"/>
</dbReference>
<evidence type="ECO:0000256" key="5">
    <source>
        <dbReference type="ARBA" id="ARBA00022777"/>
    </source>
</evidence>
<evidence type="ECO:0000259" key="10">
    <source>
        <dbReference type="PROSITE" id="PS50011"/>
    </source>
</evidence>
<dbReference type="PANTHER" id="PTHR24419:SF18">
    <property type="entry name" value="SERINE_THREONINE-PROTEIN KINASE HASPIN"/>
    <property type="match status" value="1"/>
</dbReference>
<dbReference type="EC" id="2.7.11.1" evidence="1"/>
<dbReference type="GO" id="GO:0035556">
    <property type="term" value="P:intracellular signal transduction"/>
    <property type="evidence" value="ECO:0007669"/>
    <property type="project" value="TreeGrafter"/>
</dbReference>
<dbReference type="InterPro" id="IPR024604">
    <property type="entry name" value="GSG2_C"/>
</dbReference>
<comment type="catalytic activity">
    <reaction evidence="7">
        <text>L-threonyl-[protein] + ATP = O-phospho-L-threonyl-[protein] + ADP + H(+)</text>
        <dbReference type="Rhea" id="RHEA:46608"/>
        <dbReference type="Rhea" id="RHEA-COMP:11060"/>
        <dbReference type="Rhea" id="RHEA-COMP:11605"/>
        <dbReference type="ChEBI" id="CHEBI:15378"/>
        <dbReference type="ChEBI" id="CHEBI:30013"/>
        <dbReference type="ChEBI" id="CHEBI:30616"/>
        <dbReference type="ChEBI" id="CHEBI:61977"/>
        <dbReference type="ChEBI" id="CHEBI:456216"/>
        <dbReference type="EC" id="2.7.11.1"/>
    </reaction>
</comment>
<proteinExistence type="predicted"/>